<reference evidence="1 2" key="1">
    <citation type="journal article" date="2024" name="Chem. Sci.">
        <title>Discovery of megapolipeptins by genome mining of a Burkholderiales bacteria collection.</title>
        <authorList>
            <person name="Paulo B.S."/>
            <person name="Recchia M.J.J."/>
            <person name="Lee S."/>
            <person name="Fergusson C.H."/>
            <person name="Romanowski S.B."/>
            <person name="Hernandez A."/>
            <person name="Krull N."/>
            <person name="Liu D.Y."/>
            <person name="Cavanagh H."/>
            <person name="Bos A."/>
            <person name="Gray C.A."/>
            <person name="Murphy B.T."/>
            <person name="Linington R.G."/>
            <person name="Eustaquio A.S."/>
        </authorList>
    </citation>
    <scope>NUCLEOTIDE SEQUENCE [LARGE SCALE GENOMIC DNA]</scope>
    <source>
        <strain evidence="1 2">RL17-351-BIE-A</strain>
    </source>
</reference>
<gene>
    <name evidence="1" type="ORF">PQR03_23775</name>
</gene>
<sequence length="121" mass="13428">MSFVDAGAKRIGVRPKWVSHLPDIGSRTRVLKAKSGISLQGLHAMTEESGNFPQMNIFERVMKTLHRARRWSSRLKQPAVPRRSRQLAVARHGADKAVLETADIRASSRSASRSALDVDVV</sequence>
<dbReference type="Proteomes" id="UP001629274">
    <property type="component" value="Unassembled WGS sequence"/>
</dbReference>
<evidence type="ECO:0000313" key="1">
    <source>
        <dbReference type="EMBL" id="MFM0241157.1"/>
    </source>
</evidence>
<dbReference type="EMBL" id="JAQQDR010000009">
    <property type="protein sequence ID" value="MFM0241157.1"/>
    <property type="molecule type" value="Genomic_DNA"/>
</dbReference>
<proteinExistence type="predicted"/>
<keyword evidence="2" id="KW-1185">Reference proteome</keyword>
<evidence type="ECO:0000313" key="2">
    <source>
        <dbReference type="Proteomes" id="UP001629274"/>
    </source>
</evidence>
<dbReference type="RefSeq" id="WP_408511478.1">
    <property type="nucleotide sequence ID" value="NZ_JAQQDR010000009.1"/>
</dbReference>
<name>A0ABW9BL79_9BURK</name>
<protein>
    <submittedName>
        <fullName evidence="1">Uncharacterized protein</fullName>
    </submittedName>
</protein>
<comment type="caution">
    <text evidence="1">The sequence shown here is derived from an EMBL/GenBank/DDBJ whole genome shotgun (WGS) entry which is preliminary data.</text>
</comment>
<accession>A0ABW9BL79</accession>
<organism evidence="1 2">
    <name type="scientific">Paraburkholderia phytofirmans</name>
    <dbReference type="NCBI Taxonomy" id="261302"/>
    <lineage>
        <taxon>Bacteria</taxon>
        <taxon>Pseudomonadati</taxon>
        <taxon>Pseudomonadota</taxon>
        <taxon>Betaproteobacteria</taxon>
        <taxon>Burkholderiales</taxon>
        <taxon>Burkholderiaceae</taxon>
        <taxon>Paraburkholderia</taxon>
    </lineage>
</organism>